<dbReference type="PROSITE" id="PS50930">
    <property type="entry name" value="HTH_LYTTR"/>
    <property type="match status" value="1"/>
</dbReference>
<accession>A0A078M6S0</accession>
<feature type="domain" description="HTH LytTR-type" evidence="1">
    <location>
        <begin position="120"/>
        <end position="223"/>
    </location>
</feature>
<dbReference type="PATRIC" id="fig|1461583.4.peg.738"/>
<reference evidence="2" key="1">
    <citation type="submission" date="2014-07" db="EMBL/GenBank/DDBJ databases">
        <authorList>
            <person name="Urmite Genomes Urmite Genomes"/>
        </authorList>
    </citation>
    <scope>NUCLEOTIDE SEQUENCE</scope>
    <source>
        <strain evidence="2">13S34_air</strain>
    </source>
</reference>
<dbReference type="Pfam" id="PF04397">
    <property type="entry name" value="LytTR"/>
    <property type="match status" value="1"/>
</dbReference>
<dbReference type="Gene3D" id="2.20.25.10">
    <property type="match status" value="1"/>
</dbReference>
<dbReference type="InterPro" id="IPR007492">
    <property type="entry name" value="LytTR_DNA-bd_dom"/>
</dbReference>
<organism evidence="2">
    <name type="scientific">Metalysinibacillus saudimassiliensis</name>
    <dbReference type="NCBI Taxonomy" id="1461583"/>
    <lineage>
        <taxon>Bacteria</taxon>
        <taxon>Bacillati</taxon>
        <taxon>Bacillota</taxon>
        <taxon>Bacilli</taxon>
        <taxon>Bacillales</taxon>
        <taxon>Caryophanaceae</taxon>
        <taxon>Metalysinibacillus</taxon>
    </lineage>
</organism>
<dbReference type="PANTHER" id="PTHR37299">
    <property type="entry name" value="TRANSCRIPTIONAL REGULATOR-RELATED"/>
    <property type="match status" value="1"/>
</dbReference>
<dbReference type="Gene3D" id="2.40.50.40">
    <property type="match status" value="1"/>
</dbReference>
<gene>
    <name evidence="2" type="ORF">BN1050_00776</name>
</gene>
<dbReference type="HOGENOM" id="CLU_089931_0_0_9"/>
<dbReference type="EMBL" id="LN483074">
    <property type="protein sequence ID" value="CEA01062.1"/>
    <property type="molecule type" value="Genomic_DNA"/>
</dbReference>
<dbReference type="SMART" id="SM00850">
    <property type="entry name" value="LytTR"/>
    <property type="match status" value="1"/>
</dbReference>
<evidence type="ECO:0000259" key="1">
    <source>
        <dbReference type="PROSITE" id="PS50930"/>
    </source>
</evidence>
<dbReference type="GO" id="GO:0003677">
    <property type="term" value="F:DNA binding"/>
    <property type="evidence" value="ECO:0007669"/>
    <property type="project" value="InterPro"/>
</dbReference>
<protein>
    <submittedName>
        <fullName evidence="2">Putative two-component response-regulatory protein YehT</fullName>
    </submittedName>
</protein>
<dbReference type="PANTHER" id="PTHR37299:SF1">
    <property type="entry name" value="STAGE 0 SPORULATION PROTEIN A HOMOLOG"/>
    <property type="match status" value="1"/>
</dbReference>
<proteinExistence type="predicted"/>
<dbReference type="AlphaFoldDB" id="A0A078M6S0"/>
<dbReference type="InterPro" id="IPR046947">
    <property type="entry name" value="LytR-like"/>
</dbReference>
<dbReference type="GO" id="GO:0000156">
    <property type="term" value="F:phosphorelay response regulator activity"/>
    <property type="evidence" value="ECO:0007669"/>
    <property type="project" value="InterPro"/>
</dbReference>
<sequence>MTQSITTVAHEVAMHYQTILADWLPKQSSIAIALHNEYIYFSSTTDQFQLSVGTPVQKNSVAHAVLTSNSKIDAMMDETLFNQPYYGVGYPILINNERAALIVILPLHFSFLDKEPIRFLTGKDDNGWSPVLIEDIMYIESLNKKTWFYEKGTQHKTSITLKELQLSLPKQFLRIHRSYIINIHYIKTITRDLTSNFQVTLINDMTLPISQSYVSEIRNTLNF</sequence>
<evidence type="ECO:0000313" key="2">
    <source>
        <dbReference type="EMBL" id="CEA01062.1"/>
    </source>
</evidence>
<name>A0A078M6S0_9BACL</name>